<feature type="domain" description="Phosphoesterase HXTX" evidence="4">
    <location>
        <begin position="92"/>
        <end position="162"/>
    </location>
</feature>
<dbReference type="KEGG" id="scy:SCATT_23960"/>
<dbReference type="PATRIC" id="fig|1003195.29.peg.2401"/>
<dbReference type="InterPro" id="IPR004175">
    <property type="entry name" value="RNA_CPDase"/>
</dbReference>
<dbReference type="PANTHER" id="PTHR35561:SF1">
    <property type="entry name" value="RNA 2',3'-CYCLIC PHOSPHODIESTERASE"/>
    <property type="match status" value="1"/>
</dbReference>
<feature type="domain" description="Phosphoesterase HXTX" evidence="4">
    <location>
        <begin position="3"/>
        <end position="84"/>
    </location>
</feature>
<organism evidence="5 6">
    <name type="scientific">Streptantibioticus cattleyicolor (strain ATCC 35852 / DSM 46488 / JCM 4925 / NBRC 14057 / NRRL 8057)</name>
    <name type="common">Streptomyces cattleya</name>
    <dbReference type="NCBI Taxonomy" id="1003195"/>
    <lineage>
        <taxon>Bacteria</taxon>
        <taxon>Bacillati</taxon>
        <taxon>Actinomycetota</taxon>
        <taxon>Actinomycetes</taxon>
        <taxon>Kitasatosporales</taxon>
        <taxon>Streptomycetaceae</taxon>
        <taxon>Streptantibioticus</taxon>
    </lineage>
</organism>
<evidence type="ECO:0000259" key="4">
    <source>
        <dbReference type="Pfam" id="PF02834"/>
    </source>
</evidence>
<dbReference type="Proteomes" id="UP000007842">
    <property type="component" value="Chromosome"/>
</dbReference>
<dbReference type="EC" id="3.1.4.58" evidence="2"/>
<dbReference type="InterPro" id="IPR014051">
    <property type="entry name" value="Phosphoesterase_HXTX"/>
</dbReference>
<dbReference type="NCBIfam" id="TIGR02258">
    <property type="entry name" value="2_5_ligase"/>
    <property type="match status" value="1"/>
</dbReference>
<dbReference type="Gene3D" id="3.90.1140.10">
    <property type="entry name" value="Cyclic phosphodiesterase"/>
    <property type="match status" value="1"/>
</dbReference>
<evidence type="ECO:0000313" key="5">
    <source>
        <dbReference type="EMBL" id="AEW94767.1"/>
    </source>
</evidence>
<sequence>MAVAPPDEALRELGDVVDGLRALPGADALRWTGPEQWHLTLAFLGEVAEDTLPDLRERLARAARRHPPARLRLAGGGRFGDRVLWAGVTGHTPELGRLAASVNAAARHAGIALDEERRFTAHLTLARNRGHTRLRPFAEPLADFAGRDWTAREIALIRSNLPAPASAAPGAPGPRPRYQTLGTWPLGH</sequence>
<comment type="similarity">
    <text evidence="2">Belongs to the 2H phosphoesterase superfamily. ThpR family.</text>
</comment>
<feature type="region of interest" description="Disordered" evidence="3">
    <location>
        <begin position="163"/>
        <end position="188"/>
    </location>
</feature>
<feature type="short sequence motif" description="HXTX 1" evidence="2">
    <location>
        <begin position="38"/>
        <end position="41"/>
    </location>
</feature>
<feature type="active site" description="Proton donor" evidence="2">
    <location>
        <position position="38"/>
    </location>
</feature>
<dbReference type="AlphaFoldDB" id="G8WS06"/>
<dbReference type="HAMAP" id="MF_01940">
    <property type="entry name" value="RNA_CPDase"/>
    <property type="match status" value="1"/>
</dbReference>
<dbReference type="EMBL" id="CP003219">
    <property type="protein sequence ID" value="AEW94767.1"/>
    <property type="molecule type" value="Genomic_DNA"/>
</dbReference>
<dbReference type="SUPFAM" id="SSF55144">
    <property type="entry name" value="LigT-like"/>
    <property type="match status" value="1"/>
</dbReference>
<gene>
    <name evidence="5" type="ordered locus">SCATT_23960</name>
</gene>
<protein>
    <recommendedName>
        <fullName evidence="2">RNA 2',3'-cyclic phosphodiesterase</fullName>
        <shortName evidence="2">RNA 2',3'-CPDase</shortName>
        <ecNumber evidence="2">3.1.4.58</ecNumber>
    </recommendedName>
</protein>
<dbReference type="PANTHER" id="PTHR35561">
    <property type="entry name" value="RNA 2',3'-CYCLIC PHOSPHODIESTERASE"/>
    <property type="match status" value="1"/>
</dbReference>
<evidence type="ECO:0000256" key="3">
    <source>
        <dbReference type="SAM" id="MobiDB-lite"/>
    </source>
</evidence>
<comment type="function">
    <text evidence="2">Hydrolyzes RNA 2',3'-cyclic phosphodiester to an RNA 2'-phosphomonoester.</text>
</comment>
<keyword evidence="6" id="KW-1185">Reference proteome</keyword>
<feature type="short sequence motif" description="HXTX 2" evidence="2">
    <location>
        <begin position="122"/>
        <end position="125"/>
    </location>
</feature>
<comment type="catalytic activity">
    <reaction evidence="2">
        <text>a 3'-end 2',3'-cyclophospho-ribonucleotide-RNA + H2O = a 3'-end 2'-phospho-ribonucleotide-RNA + H(+)</text>
        <dbReference type="Rhea" id="RHEA:11828"/>
        <dbReference type="Rhea" id="RHEA-COMP:10464"/>
        <dbReference type="Rhea" id="RHEA-COMP:17353"/>
        <dbReference type="ChEBI" id="CHEBI:15377"/>
        <dbReference type="ChEBI" id="CHEBI:15378"/>
        <dbReference type="ChEBI" id="CHEBI:83064"/>
        <dbReference type="ChEBI" id="CHEBI:173113"/>
        <dbReference type="EC" id="3.1.4.58"/>
    </reaction>
</comment>
<name>G8WS06_STREN</name>
<dbReference type="HOGENOM" id="CLU_081251_1_1_11"/>
<dbReference type="Pfam" id="PF02834">
    <property type="entry name" value="LigT_PEase"/>
    <property type="match status" value="2"/>
</dbReference>
<proteinExistence type="inferred from homology"/>
<dbReference type="GO" id="GO:0008664">
    <property type="term" value="F:RNA 2',3'-cyclic 3'-phosphodiesterase activity"/>
    <property type="evidence" value="ECO:0007669"/>
    <property type="project" value="UniProtKB-EC"/>
</dbReference>
<accession>G8WS06</accession>
<reference evidence="6" key="1">
    <citation type="submission" date="2011-12" db="EMBL/GenBank/DDBJ databases">
        <title>Complete genome sequence of Streptomyces cattleya strain DSM 46488.</title>
        <authorList>
            <person name="Ou H.-Y."/>
            <person name="Li P."/>
            <person name="Zhao C."/>
            <person name="O'Hagan D."/>
            <person name="Deng Z."/>
        </authorList>
    </citation>
    <scope>NUCLEOTIDE SEQUENCE [LARGE SCALE GENOMIC DNA]</scope>
    <source>
        <strain evidence="6">ATCC 35852 / DSM 46488 / JCM 4925 / NBRC 14057 / NRRL 8057</strain>
    </source>
</reference>
<dbReference type="STRING" id="1003195.SCATT_23960"/>
<evidence type="ECO:0000256" key="2">
    <source>
        <dbReference type="HAMAP-Rule" id="MF_01940"/>
    </source>
</evidence>
<dbReference type="eggNOG" id="COG1514">
    <property type="taxonomic scope" value="Bacteria"/>
</dbReference>
<keyword evidence="1 2" id="KW-0378">Hydrolase</keyword>
<feature type="active site" description="Proton acceptor" evidence="2">
    <location>
        <position position="122"/>
    </location>
</feature>
<dbReference type="GO" id="GO:0004113">
    <property type="term" value="F:2',3'-cyclic-nucleotide 3'-phosphodiesterase activity"/>
    <property type="evidence" value="ECO:0007669"/>
    <property type="project" value="InterPro"/>
</dbReference>
<evidence type="ECO:0000313" key="6">
    <source>
        <dbReference type="Proteomes" id="UP000007842"/>
    </source>
</evidence>
<evidence type="ECO:0000256" key="1">
    <source>
        <dbReference type="ARBA" id="ARBA00022801"/>
    </source>
</evidence>
<dbReference type="InterPro" id="IPR009097">
    <property type="entry name" value="Cyclic_Pdiesterase"/>
</dbReference>